<keyword evidence="3" id="KW-1185">Reference proteome</keyword>
<dbReference type="PANTHER" id="PTHR40036:SF1">
    <property type="entry name" value="MACROCIN O-METHYLTRANSFERASE"/>
    <property type="match status" value="1"/>
</dbReference>
<evidence type="ECO:0000313" key="2">
    <source>
        <dbReference type="EMBL" id="MEB3965223.1"/>
    </source>
</evidence>
<dbReference type="EMBL" id="JAOZYB010000326">
    <property type="protein sequence ID" value="MEB3965223.1"/>
    <property type="molecule type" value="Genomic_DNA"/>
</dbReference>
<evidence type="ECO:0000313" key="3">
    <source>
        <dbReference type="Proteomes" id="UP001352223"/>
    </source>
</evidence>
<proteinExistence type="predicted"/>
<dbReference type="Pfam" id="PF05711">
    <property type="entry name" value="TylF"/>
    <property type="match status" value="1"/>
</dbReference>
<comment type="caution">
    <text evidence="2">The sequence shown here is derived from an EMBL/GenBank/DDBJ whole genome shotgun (WGS) entry which is preliminary data.</text>
</comment>
<dbReference type="GO" id="GO:0008168">
    <property type="term" value="F:methyltransferase activity"/>
    <property type="evidence" value="ECO:0007669"/>
    <property type="project" value="UniProtKB-KW"/>
</dbReference>
<keyword evidence="2" id="KW-0489">Methyltransferase</keyword>
<dbReference type="RefSeq" id="WP_324773300.1">
    <property type="nucleotide sequence ID" value="NZ_BAAATS010000002.1"/>
</dbReference>
<dbReference type="InterPro" id="IPR008884">
    <property type="entry name" value="TylF_MeTrfase"/>
</dbReference>
<name>A0ABU6CKJ6_9ACTN</name>
<dbReference type="GO" id="GO:0032259">
    <property type="term" value="P:methylation"/>
    <property type="evidence" value="ECO:0007669"/>
    <property type="project" value="UniProtKB-KW"/>
</dbReference>
<evidence type="ECO:0000256" key="1">
    <source>
        <dbReference type="SAM" id="MobiDB-lite"/>
    </source>
</evidence>
<gene>
    <name evidence="2" type="ORF">OKJ48_34110</name>
</gene>
<reference evidence="2 3" key="1">
    <citation type="submission" date="2022-10" db="EMBL/GenBank/DDBJ databases">
        <authorList>
            <person name="Xie J."/>
            <person name="Shen N."/>
        </authorList>
    </citation>
    <scope>NUCLEOTIDE SEQUENCE [LARGE SCALE GENOMIC DNA]</scope>
    <source>
        <strain evidence="2 3">DSM 41681</strain>
    </source>
</reference>
<sequence length="295" mass="32627">MRGDLGVVSRPMAWKKAVNDALRTLTGYQLTRPQVPAPRAGARKTPQAPKPAPPAPGNADGPGRAAKPKALHLPVDYDDEAKETIRAVKPWTMTSPERLNAFILATRHIVKHGIPGDIVECGVWRGGSMQACAKTLLSCGVADRDLYLFDTYDGMTPPTDEDLRRDGTPAADILARHGKENAIWAYATLDDVRSGFEQVPYPAERVHYVQGKVEDTVPGEAPEKIAILRLDTDWYASTKHELDHLYDRLVPGGVLLIDDYGYWQGSRQAVDEFLERTGERLLLLRMDEGRIAVKP</sequence>
<dbReference type="Proteomes" id="UP001352223">
    <property type="component" value="Unassembled WGS sequence"/>
</dbReference>
<accession>A0ABU6CKJ6</accession>
<keyword evidence="2" id="KW-0808">Transferase</keyword>
<protein>
    <submittedName>
        <fullName evidence="2">TylF/MycF family methyltransferase</fullName>
    </submittedName>
</protein>
<feature type="region of interest" description="Disordered" evidence="1">
    <location>
        <begin position="29"/>
        <end position="76"/>
    </location>
</feature>
<dbReference type="PANTHER" id="PTHR40036">
    <property type="entry name" value="MACROCIN O-METHYLTRANSFERASE"/>
    <property type="match status" value="1"/>
</dbReference>
<organism evidence="2 3">
    <name type="scientific">Streptomyces kunmingensis</name>
    <dbReference type="NCBI Taxonomy" id="68225"/>
    <lineage>
        <taxon>Bacteria</taxon>
        <taxon>Bacillati</taxon>
        <taxon>Actinomycetota</taxon>
        <taxon>Actinomycetes</taxon>
        <taxon>Kitasatosporales</taxon>
        <taxon>Streptomycetaceae</taxon>
        <taxon>Streptomyces</taxon>
    </lineage>
</organism>
<dbReference type="SUPFAM" id="SSF53335">
    <property type="entry name" value="S-adenosyl-L-methionine-dependent methyltransferases"/>
    <property type="match status" value="1"/>
</dbReference>
<dbReference type="InterPro" id="IPR029063">
    <property type="entry name" value="SAM-dependent_MTases_sf"/>
</dbReference>
<dbReference type="Gene3D" id="3.40.50.150">
    <property type="entry name" value="Vaccinia Virus protein VP39"/>
    <property type="match status" value="1"/>
</dbReference>